<organism evidence="1 2">
    <name type="scientific">Oikopleura dioica</name>
    <name type="common">Tunicate</name>
    <dbReference type="NCBI Taxonomy" id="34765"/>
    <lineage>
        <taxon>Eukaryota</taxon>
        <taxon>Metazoa</taxon>
        <taxon>Chordata</taxon>
        <taxon>Tunicata</taxon>
        <taxon>Appendicularia</taxon>
        <taxon>Copelata</taxon>
        <taxon>Oikopleuridae</taxon>
        <taxon>Oikopleura</taxon>
    </lineage>
</organism>
<dbReference type="Proteomes" id="UP001158576">
    <property type="component" value="Chromosome XSR"/>
</dbReference>
<name>A0ABN7SD39_OIKDI</name>
<protein>
    <submittedName>
        <fullName evidence="1">Oidioi.mRNA.OKI2018_I69.XSR.g14969.t1.cds</fullName>
    </submittedName>
</protein>
<dbReference type="PROSITE" id="PS51257">
    <property type="entry name" value="PROKAR_LIPOPROTEIN"/>
    <property type="match status" value="1"/>
</dbReference>
<keyword evidence="2" id="KW-1185">Reference proteome</keyword>
<evidence type="ECO:0000313" key="1">
    <source>
        <dbReference type="EMBL" id="CAG5097186.1"/>
    </source>
</evidence>
<reference evidence="1 2" key="1">
    <citation type="submission" date="2021-04" db="EMBL/GenBank/DDBJ databases">
        <authorList>
            <person name="Bliznina A."/>
        </authorList>
    </citation>
    <scope>NUCLEOTIDE SEQUENCE [LARGE SCALE GENOMIC DNA]</scope>
</reference>
<evidence type="ECO:0000313" key="2">
    <source>
        <dbReference type="Proteomes" id="UP001158576"/>
    </source>
</evidence>
<dbReference type="EMBL" id="OU015569">
    <property type="protein sequence ID" value="CAG5097186.1"/>
    <property type="molecule type" value="Genomic_DNA"/>
</dbReference>
<sequence>MKVICLALATVAIACPWDKSMDEVVQSCATCGDVNFDDLESQLGVVLGSFCREIQEAGCCSPSTRSVPMFKRNPILSLYKRSFQPIGI</sequence>
<proteinExistence type="predicted"/>
<accession>A0ABN7SD39</accession>
<gene>
    <name evidence="1" type="ORF">OKIOD_LOCUS6527</name>
</gene>